<sequence>MRLENPFTRRPYPDLCFPNGSYNMSAACWKFVTDAQGPFHSVKNNTYMPILMRHYPGGSSIGQLVHFGQLIIRGDGFYKYDYGVERNLELYGTVYPPAYNLTNVQSPMFIFYCKNDYQAHYKDVKKLAADLPGLAGIFLTPAETFNHLDIMYEEAAADLVYRRLIDQMTKYR</sequence>
<dbReference type="AlphaFoldDB" id="A0A9C6X0Z9"/>
<dbReference type="PROSITE" id="PS51257">
    <property type="entry name" value="PROKAR_LIPOPROTEIN"/>
    <property type="match status" value="1"/>
</dbReference>
<dbReference type="SUPFAM" id="SSF53474">
    <property type="entry name" value="alpha/beta-Hydrolases"/>
    <property type="match status" value="1"/>
</dbReference>
<organism evidence="1 2">
    <name type="scientific">Frankliniella occidentalis</name>
    <name type="common">Western flower thrips</name>
    <name type="synonym">Euthrips occidentalis</name>
    <dbReference type="NCBI Taxonomy" id="133901"/>
    <lineage>
        <taxon>Eukaryota</taxon>
        <taxon>Metazoa</taxon>
        <taxon>Ecdysozoa</taxon>
        <taxon>Arthropoda</taxon>
        <taxon>Hexapoda</taxon>
        <taxon>Insecta</taxon>
        <taxon>Pterygota</taxon>
        <taxon>Neoptera</taxon>
        <taxon>Paraneoptera</taxon>
        <taxon>Thysanoptera</taxon>
        <taxon>Terebrantia</taxon>
        <taxon>Thripoidea</taxon>
        <taxon>Thripidae</taxon>
        <taxon>Frankliniella</taxon>
    </lineage>
</organism>
<dbReference type="Proteomes" id="UP000504606">
    <property type="component" value="Unplaced"/>
</dbReference>
<evidence type="ECO:0000313" key="2">
    <source>
        <dbReference type="RefSeq" id="XP_052127141.1"/>
    </source>
</evidence>
<dbReference type="InterPro" id="IPR029058">
    <property type="entry name" value="AB_hydrolase_fold"/>
</dbReference>
<keyword evidence="1" id="KW-1185">Reference proteome</keyword>
<accession>A0A9C6X0Z9</accession>
<dbReference type="GeneID" id="113206263"/>
<proteinExistence type="predicted"/>
<gene>
    <name evidence="2" type="primary">LOC113206263</name>
</gene>
<dbReference type="PANTHER" id="PTHR11005">
    <property type="entry name" value="LYSOSOMAL ACID LIPASE-RELATED"/>
    <property type="match status" value="1"/>
</dbReference>
<dbReference type="Gene3D" id="3.40.50.1820">
    <property type="entry name" value="alpha/beta hydrolase"/>
    <property type="match status" value="1"/>
</dbReference>
<protein>
    <submittedName>
        <fullName evidence="2">Lipase 1-like</fullName>
    </submittedName>
</protein>
<evidence type="ECO:0000313" key="1">
    <source>
        <dbReference type="Proteomes" id="UP000504606"/>
    </source>
</evidence>
<dbReference type="RefSeq" id="XP_052127141.1">
    <property type="nucleotide sequence ID" value="XM_052271181.1"/>
</dbReference>
<reference evidence="2" key="1">
    <citation type="submission" date="2025-08" db="UniProtKB">
        <authorList>
            <consortium name="RefSeq"/>
        </authorList>
    </citation>
    <scope>IDENTIFICATION</scope>
    <source>
        <tissue evidence="2">Whole organism</tissue>
    </source>
</reference>
<dbReference type="OrthoDB" id="9974421at2759"/>
<name>A0A9C6X0Z9_FRAOC</name>
<dbReference type="KEGG" id="foc:113206263"/>